<feature type="signal peptide" evidence="1">
    <location>
        <begin position="1"/>
        <end position="20"/>
    </location>
</feature>
<dbReference type="Pfam" id="PF03659">
    <property type="entry name" value="Glyco_hydro_71"/>
    <property type="match status" value="1"/>
</dbReference>
<dbReference type="CDD" id="cd11577">
    <property type="entry name" value="GH71"/>
    <property type="match status" value="1"/>
</dbReference>
<organism evidence="2 3">
    <name type="scientific">Tetrapyrgos nigripes</name>
    <dbReference type="NCBI Taxonomy" id="182062"/>
    <lineage>
        <taxon>Eukaryota</taxon>
        <taxon>Fungi</taxon>
        <taxon>Dikarya</taxon>
        <taxon>Basidiomycota</taxon>
        <taxon>Agaricomycotina</taxon>
        <taxon>Agaricomycetes</taxon>
        <taxon>Agaricomycetidae</taxon>
        <taxon>Agaricales</taxon>
        <taxon>Marasmiineae</taxon>
        <taxon>Marasmiaceae</taxon>
        <taxon>Tetrapyrgos</taxon>
    </lineage>
</organism>
<dbReference type="InterPro" id="IPR005197">
    <property type="entry name" value="Glyco_hydro_71"/>
</dbReference>
<dbReference type="Gene3D" id="3.20.20.80">
    <property type="entry name" value="Glycosidases"/>
    <property type="match status" value="1"/>
</dbReference>
<evidence type="ECO:0000256" key="1">
    <source>
        <dbReference type="SAM" id="SignalP"/>
    </source>
</evidence>
<accession>A0A8H5CAC4</accession>
<protein>
    <recommendedName>
        <fullName evidence="4">Glycoside hydrolase family 71 protein</fullName>
    </recommendedName>
</protein>
<gene>
    <name evidence="2" type="ORF">D9758_014252</name>
</gene>
<proteinExistence type="predicted"/>
<comment type="caution">
    <text evidence="2">The sequence shown here is derived from an EMBL/GenBank/DDBJ whole genome shotgun (WGS) entry which is preliminary data.</text>
</comment>
<dbReference type="AlphaFoldDB" id="A0A8H5CAC4"/>
<feature type="chain" id="PRO_5034218554" description="Glycoside hydrolase family 71 protein" evidence="1">
    <location>
        <begin position="21"/>
        <end position="503"/>
    </location>
</feature>
<keyword evidence="1" id="KW-0732">Signal</keyword>
<evidence type="ECO:0000313" key="3">
    <source>
        <dbReference type="Proteomes" id="UP000559256"/>
    </source>
</evidence>
<dbReference type="EMBL" id="JAACJM010000201">
    <property type="protein sequence ID" value="KAF5338045.1"/>
    <property type="molecule type" value="Genomic_DNA"/>
</dbReference>
<keyword evidence="3" id="KW-1185">Reference proteome</keyword>
<reference evidence="2 3" key="1">
    <citation type="journal article" date="2020" name="ISME J.">
        <title>Uncovering the hidden diversity of litter-decomposition mechanisms in mushroom-forming fungi.</title>
        <authorList>
            <person name="Floudas D."/>
            <person name="Bentzer J."/>
            <person name="Ahren D."/>
            <person name="Johansson T."/>
            <person name="Persson P."/>
            <person name="Tunlid A."/>
        </authorList>
    </citation>
    <scope>NUCLEOTIDE SEQUENCE [LARGE SCALE GENOMIC DNA]</scope>
    <source>
        <strain evidence="2 3">CBS 291.85</strain>
    </source>
</reference>
<sequence>MFTFLQFSLLALGLSVAVEGNHLLSLKSPFQHSRANLKTRHGDSLFSRDVPLPDIDISLARLGSEMLTSTATSEEEEGMSPVHYLAVHPRVDHAQSLAERKYVFMHVRMQSVGIDAVAMNIGGDQWQTDQLYSAYAQAHKTSIKLFISFDYTAFPCDTAETIRVASLFMDHPAQFKVAGRPMISSYSGVCLGVDGWKAVRSSTGGFLMPFIYGEDYQDLREGRVFGFFDSWYWVLMIPDRPSMIDIVRKSAIFSVTCGANDAILLTDMDILGKRYATTVSGGIYTHYDYKNFYLRGEDWLLASRWEQLFDMRDQLTFVEMVTWNDYGESDYFGPLTSGVQPTGTTWATGFPHEAWLDMSKYYIHAFKTGHWPAVVVNEVFFWCRPHPARVNAMNDPLGKPSGWDWGRDAVWIVVFCASSHCEVDILMGSRQQTFTGLSRGVSKVKMDLGADDAGPITVKMFTFIATPAGPGRRVQVAEHSTQGAFEFEQSTQLWRGSGCDQAG</sequence>
<dbReference type="Proteomes" id="UP000559256">
    <property type="component" value="Unassembled WGS sequence"/>
</dbReference>
<name>A0A8H5CAC4_9AGAR</name>
<dbReference type="GO" id="GO:0051118">
    <property type="term" value="F:glucan endo-1,3-alpha-glucosidase activity"/>
    <property type="evidence" value="ECO:0007669"/>
    <property type="project" value="InterPro"/>
</dbReference>
<evidence type="ECO:0000313" key="2">
    <source>
        <dbReference type="EMBL" id="KAF5338045.1"/>
    </source>
</evidence>
<evidence type="ECO:0008006" key="4">
    <source>
        <dbReference type="Google" id="ProtNLM"/>
    </source>
</evidence>
<dbReference type="OrthoDB" id="3257981at2759"/>